<evidence type="ECO:0008006" key="3">
    <source>
        <dbReference type="Google" id="ProtNLM"/>
    </source>
</evidence>
<dbReference type="Proteomes" id="UP000003789">
    <property type="component" value="Unassembled WGS sequence"/>
</dbReference>
<dbReference type="AlphaFoldDB" id="Q1ZAF7"/>
<comment type="caution">
    <text evidence="1">The sequence shown here is derived from an EMBL/GenBank/DDBJ whole genome shotgun (WGS) entry which is preliminary data.</text>
</comment>
<dbReference type="EMBL" id="AAPH01000001">
    <property type="protein sequence ID" value="EAS45535.1"/>
    <property type="molecule type" value="Genomic_DNA"/>
</dbReference>
<name>Q1ZAF7_9GAMM</name>
<accession>Q1ZAF7</accession>
<dbReference type="Pfam" id="PF16157">
    <property type="entry name" value="DUF4865"/>
    <property type="match status" value="1"/>
</dbReference>
<evidence type="ECO:0000313" key="1">
    <source>
        <dbReference type="EMBL" id="EAS45535.1"/>
    </source>
</evidence>
<evidence type="ECO:0000313" key="2">
    <source>
        <dbReference type="Proteomes" id="UP000003789"/>
    </source>
</evidence>
<organism evidence="1 2">
    <name type="scientific">Photobacterium profundum 3TCK</name>
    <dbReference type="NCBI Taxonomy" id="314280"/>
    <lineage>
        <taxon>Bacteria</taxon>
        <taxon>Pseudomonadati</taxon>
        <taxon>Pseudomonadota</taxon>
        <taxon>Gammaproteobacteria</taxon>
        <taxon>Vibrionales</taxon>
        <taxon>Vibrionaceae</taxon>
        <taxon>Photobacterium</taxon>
    </lineage>
</organism>
<dbReference type="HOGENOM" id="CLU_087283_0_0_6"/>
<sequence length="165" mass="19096">MIAMQYKIVLPADYPMEKIETRIREKGYLLDGYPGLVFKAYLYSRKDAENYKTLVNSYAPFYIWQDHQSMVSFLKSDGFRSLCEQFGQPEVKIWFVDGEAKVPDSECYFACIHHQVSLDADVYGLNFTSWNTLGVTWITHSELFNEMDGDIYSVGYVARGKKAFS</sequence>
<dbReference type="OrthoDB" id="2065010at2"/>
<protein>
    <recommendedName>
        <fullName evidence="3">DUF4865 domain-containing protein</fullName>
    </recommendedName>
</protein>
<reference evidence="1 2" key="1">
    <citation type="submission" date="2006-03" db="EMBL/GenBank/DDBJ databases">
        <authorList>
            <person name="Bartlett D.H."/>
            <person name="Valle G."/>
            <person name="Lauro F.M."/>
            <person name="Vezzi A."/>
            <person name="Simonato F."/>
            <person name="Eloe E."/>
            <person name="Vitulo N."/>
            <person name="Stratton T.K."/>
            <person name="D'angelo M."/>
            <person name="Ferriera S."/>
            <person name="Johnson J."/>
            <person name="Kravitz S."/>
            <person name="Beeson K."/>
            <person name="Sutton G."/>
            <person name="Rogers Y."/>
            <person name="Friedman R."/>
            <person name="Frazier M."/>
            <person name="Venter J.C."/>
        </authorList>
    </citation>
    <scope>NUCLEOTIDE SEQUENCE [LARGE SCALE GENOMIC DNA]</scope>
    <source>
        <strain evidence="1 2">3TCK</strain>
    </source>
</reference>
<proteinExistence type="predicted"/>
<dbReference type="RefSeq" id="WP_006228837.1">
    <property type="nucleotide sequence ID" value="NZ_CH724134.1"/>
</dbReference>
<dbReference type="InterPro" id="IPR032349">
    <property type="entry name" value="DUF4865"/>
</dbReference>
<gene>
    <name evidence="1" type="ORF">P3TCK_04141</name>
</gene>